<dbReference type="RefSeq" id="WP_146976881.1">
    <property type="nucleotide sequence ID" value="NZ_VOSL01000140.1"/>
</dbReference>
<reference evidence="3 4" key="1">
    <citation type="submission" date="2019-08" db="EMBL/GenBank/DDBJ databases">
        <title>Bradymonadales sp. TMQ2.</title>
        <authorList>
            <person name="Liang Q."/>
        </authorList>
    </citation>
    <scope>NUCLEOTIDE SEQUENCE [LARGE SCALE GENOMIC DNA]</scope>
    <source>
        <strain evidence="3 4">TMQ2</strain>
    </source>
</reference>
<dbReference type="AlphaFoldDB" id="A0A5C6WU70"/>
<dbReference type="SUPFAM" id="SSF47413">
    <property type="entry name" value="lambda repressor-like DNA-binding domains"/>
    <property type="match status" value="1"/>
</dbReference>
<protein>
    <submittedName>
        <fullName evidence="3">Helix-turn-helix transcriptional regulator</fullName>
    </submittedName>
</protein>
<dbReference type="Proteomes" id="UP000321046">
    <property type="component" value="Unassembled WGS sequence"/>
</dbReference>
<feature type="coiled-coil region" evidence="1">
    <location>
        <begin position="5"/>
        <end position="32"/>
    </location>
</feature>
<dbReference type="Gene3D" id="1.10.260.40">
    <property type="entry name" value="lambda repressor-like DNA-binding domains"/>
    <property type="match status" value="1"/>
</dbReference>
<name>A0A5C6WU70_9DELT</name>
<dbReference type="Pfam" id="PF01381">
    <property type="entry name" value="HTH_3"/>
    <property type="match status" value="1"/>
</dbReference>
<dbReference type="InterPro" id="IPR001387">
    <property type="entry name" value="Cro/C1-type_HTH"/>
</dbReference>
<evidence type="ECO:0000259" key="2">
    <source>
        <dbReference type="PROSITE" id="PS50943"/>
    </source>
</evidence>
<proteinExistence type="predicted"/>
<dbReference type="InterPro" id="IPR010982">
    <property type="entry name" value="Lambda_DNA-bd_dom_sf"/>
</dbReference>
<dbReference type="OrthoDB" id="5517196at2"/>
<feature type="domain" description="HTH cro/C1-type" evidence="2">
    <location>
        <begin position="81"/>
        <end position="136"/>
    </location>
</feature>
<evidence type="ECO:0000313" key="4">
    <source>
        <dbReference type="Proteomes" id="UP000321046"/>
    </source>
</evidence>
<evidence type="ECO:0000256" key="1">
    <source>
        <dbReference type="SAM" id="Coils"/>
    </source>
</evidence>
<dbReference type="PROSITE" id="PS50943">
    <property type="entry name" value="HTH_CROC1"/>
    <property type="match status" value="1"/>
</dbReference>
<keyword evidence="1" id="KW-0175">Coiled coil</keyword>
<dbReference type="SMART" id="SM00530">
    <property type="entry name" value="HTH_XRE"/>
    <property type="match status" value="1"/>
</dbReference>
<gene>
    <name evidence="3" type="ORF">FRC96_19045</name>
</gene>
<dbReference type="EMBL" id="VOSL01000140">
    <property type="protein sequence ID" value="TXD32093.1"/>
    <property type="molecule type" value="Genomic_DNA"/>
</dbReference>
<organism evidence="3 4">
    <name type="scientific">Lujinxingia vulgaris</name>
    <dbReference type="NCBI Taxonomy" id="2600176"/>
    <lineage>
        <taxon>Bacteria</taxon>
        <taxon>Deltaproteobacteria</taxon>
        <taxon>Bradymonadales</taxon>
        <taxon>Lujinxingiaceae</taxon>
        <taxon>Lujinxingia</taxon>
    </lineage>
</organism>
<dbReference type="GO" id="GO:0003677">
    <property type="term" value="F:DNA binding"/>
    <property type="evidence" value="ECO:0007669"/>
    <property type="project" value="InterPro"/>
</dbReference>
<sequence length="158" mass="18200">MIRNESEYQKTLTRQAEEKKRLEEHRARLEGMGLNEDELKRALDPLRSFHLQLEEEVQSYERLKRGDLGELSNLHGLGSMLIALRIARGFTQRELARRLEVHESQVSRDERNEYHGITVDRASRVLDAMGVELRSFFEEPVLPEASGGEGAESRVVNT</sequence>
<accession>A0A5C6WU70</accession>
<comment type="caution">
    <text evidence="3">The sequence shown here is derived from an EMBL/GenBank/DDBJ whole genome shotgun (WGS) entry which is preliminary data.</text>
</comment>
<dbReference type="CDD" id="cd00093">
    <property type="entry name" value="HTH_XRE"/>
    <property type="match status" value="1"/>
</dbReference>
<evidence type="ECO:0000313" key="3">
    <source>
        <dbReference type="EMBL" id="TXD32093.1"/>
    </source>
</evidence>